<keyword evidence="7" id="KW-1185">Reference proteome</keyword>
<organism evidence="6 7">
    <name type="scientific">Porites evermanni</name>
    <dbReference type="NCBI Taxonomy" id="104178"/>
    <lineage>
        <taxon>Eukaryota</taxon>
        <taxon>Metazoa</taxon>
        <taxon>Cnidaria</taxon>
        <taxon>Anthozoa</taxon>
        <taxon>Hexacorallia</taxon>
        <taxon>Scleractinia</taxon>
        <taxon>Fungiina</taxon>
        <taxon>Poritidae</taxon>
        <taxon>Porites</taxon>
    </lineage>
</organism>
<sequence length="253" mass="29859">MKSIWMLLTFLSLYRLVVLPIVTCVETITVGTDPKTKKTNPYITKFHEGAGARPTKCQVCRLMVTEFLERMKKTDHREDIPRGYILEDLEDHEKNIHYEKSELRLMDVLDDLCDRMKLYSARAGPEFPYIKGAKSQLREVMDDLTKRSKVKLNYELPDDVIEDYTYEIGRLKFKCVHMLEIHEEDITQWYFGDQKENLLDWLCVERVLDENEQDCLSASTEMPADYYSFMQDNNSSEPVKPTIPAREEKHWDL</sequence>
<evidence type="ECO:0000259" key="5">
    <source>
        <dbReference type="Pfam" id="PF11938"/>
    </source>
</evidence>
<evidence type="ECO:0000256" key="3">
    <source>
        <dbReference type="SAM" id="MobiDB-lite"/>
    </source>
</evidence>
<name>A0ABN8MP10_9CNID</name>
<dbReference type="Pfam" id="PF11938">
    <property type="entry name" value="DUF3456"/>
    <property type="match status" value="1"/>
</dbReference>
<evidence type="ECO:0000256" key="1">
    <source>
        <dbReference type="ARBA" id="ARBA00007285"/>
    </source>
</evidence>
<dbReference type="PANTHER" id="PTHR15382:SF8">
    <property type="entry name" value="CANOPY B"/>
    <property type="match status" value="1"/>
</dbReference>
<dbReference type="PANTHER" id="PTHR15382">
    <property type="entry name" value="CTG4A-RELATED"/>
    <property type="match status" value="1"/>
</dbReference>
<proteinExistence type="inferred from homology"/>
<dbReference type="InterPro" id="IPR021852">
    <property type="entry name" value="DUF3456"/>
</dbReference>
<feature type="domain" description="DUF3456" evidence="5">
    <location>
        <begin position="56"/>
        <end position="212"/>
    </location>
</feature>
<evidence type="ECO:0000313" key="7">
    <source>
        <dbReference type="Proteomes" id="UP001159427"/>
    </source>
</evidence>
<evidence type="ECO:0000256" key="4">
    <source>
        <dbReference type="SAM" id="SignalP"/>
    </source>
</evidence>
<evidence type="ECO:0000313" key="6">
    <source>
        <dbReference type="EMBL" id="CAH3030638.1"/>
    </source>
</evidence>
<feature type="region of interest" description="Disordered" evidence="3">
    <location>
        <begin position="230"/>
        <end position="253"/>
    </location>
</feature>
<dbReference type="EMBL" id="CALNXI010000645">
    <property type="protein sequence ID" value="CAH3030638.1"/>
    <property type="molecule type" value="Genomic_DNA"/>
</dbReference>
<feature type="signal peptide" evidence="4">
    <location>
        <begin position="1"/>
        <end position="20"/>
    </location>
</feature>
<keyword evidence="2 4" id="KW-0732">Signal</keyword>
<gene>
    <name evidence="6" type="ORF">PEVE_00038283</name>
</gene>
<accession>A0ABN8MP10</accession>
<feature type="chain" id="PRO_5046456086" description="DUF3456 domain-containing protein" evidence="4">
    <location>
        <begin position="21"/>
        <end position="253"/>
    </location>
</feature>
<dbReference type="Proteomes" id="UP001159427">
    <property type="component" value="Unassembled WGS sequence"/>
</dbReference>
<comment type="caution">
    <text evidence="6">The sequence shown here is derived from an EMBL/GenBank/DDBJ whole genome shotgun (WGS) entry which is preliminary data.</text>
</comment>
<comment type="similarity">
    <text evidence="1">Belongs to the canopy family.</text>
</comment>
<reference evidence="6 7" key="1">
    <citation type="submission" date="2022-05" db="EMBL/GenBank/DDBJ databases">
        <authorList>
            <consortium name="Genoscope - CEA"/>
            <person name="William W."/>
        </authorList>
    </citation>
    <scope>NUCLEOTIDE SEQUENCE [LARGE SCALE GENOMIC DNA]</scope>
</reference>
<evidence type="ECO:0000256" key="2">
    <source>
        <dbReference type="ARBA" id="ARBA00022729"/>
    </source>
</evidence>
<protein>
    <recommendedName>
        <fullName evidence="5">DUF3456 domain-containing protein</fullName>
    </recommendedName>
</protein>